<dbReference type="RefSeq" id="WP_108557634.1">
    <property type="nucleotide sequence ID" value="NZ_MUXE01000001.1"/>
</dbReference>
<sequence length="424" mass="45973">MKERIAVIDGLRSPIAKANGKLNDISADTLGSIITKELVLRNNLDYKQFDEVIMGNVAQPANAANIARVMAIRAGFPQSIPAYTVHRNCASGMQSISSAIEKINSNQGELYLVGGMESMSNIPLLYNDEFKNLITKFTYSKSIVEKLEILTTFRLRFLKPTIGLLSGLTDPISGKIMGITAENLANEFKISRAAQDEYALNSHKKAQKAIEDRIFKDEIHPIMTKNASMSSDDGVRFNQTIESLNKLNPIFIKDGGTVTAGNSSQVSDGACSLIVCTESKAKELNLEPIGFISDYSYAGLDAHRMGLGPIYATKKLFDKIGISLKDIDLIEMNEAFAAQIIANLEAFKSEDFCQKTFNSPALGEIDESILNVNGGAIALGHPVGMSGARIVLTALKELKRRNKNKALATLCIGGGQGAAFLLEI</sequence>
<dbReference type="Pfam" id="PF02803">
    <property type="entry name" value="Thiolase_C"/>
    <property type="match status" value="1"/>
</dbReference>
<protein>
    <submittedName>
        <fullName evidence="8">Acetyl-CoA acyltransferase</fullName>
    </submittedName>
</protein>
<dbReference type="Gene3D" id="3.40.47.10">
    <property type="match status" value="1"/>
</dbReference>
<dbReference type="Proteomes" id="UP000251135">
    <property type="component" value="Unassembled WGS sequence"/>
</dbReference>
<feature type="domain" description="Thiolase C-terminal" evidence="7">
    <location>
        <begin position="287"/>
        <end position="423"/>
    </location>
</feature>
<dbReference type="InterPro" id="IPR016039">
    <property type="entry name" value="Thiolase-like"/>
</dbReference>
<organism evidence="8 9">
    <name type="scientific">Arcobacter caeni</name>
    <dbReference type="NCBI Taxonomy" id="1912877"/>
    <lineage>
        <taxon>Bacteria</taxon>
        <taxon>Pseudomonadati</taxon>
        <taxon>Campylobacterota</taxon>
        <taxon>Epsilonproteobacteria</taxon>
        <taxon>Campylobacterales</taxon>
        <taxon>Arcobacteraceae</taxon>
        <taxon>Arcobacter</taxon>
    </lineage>
</organism>
<dbReference type="PANTHER" id="PTHR18919">
    <property type="entry name" value="ACETYL-COA C-ACYLTRANSFERASE"/>
    <property type="match status" value="1"/>
</dbReference>
<dbReference type="Pfam" id="PF00108">
    <property type="entry name" value="Thiolase_N"/>
    <property type="match status" value="1"/>
</dbReference>
<dbReference type="CDD" id="cd00751">
    <property type="entry name" value="thiolase"/>
    <property type="match status" value="1"/>
</dbReference>
<feature type="domain" description="Thiolase N-terminal" evidence="6">
    <location>
        <begin position="5"/>
        <end position="279"/>
    </location>
</feature>
<feature type="active site" description="Acyl-thioester intermediate" evidence="4">
    <location>
        <position position="89"/>
    </location>
</feature>
<dbReference type="InterPro" id="IPR002155">
    <property type="entry name" value="Thiolase"/>
</dbReference>
<keyword evidence="3 5" id="KW-0012">Acyltransferase</keyword>
<dbReference type="OrthoDB" id="4565318at2"/>
<evidence type="ECO:0000256" key="2">
    <source>
        <dbReference type="ARBA" id="ARBA00022679"/>
    </source>
</evidence>
<comment type="similarity">
    <text evidence="1 5">Belongs to the thiolase-like superfamily. Thiolase family.</text>
</comment>
<dbReference type="SUPFAM" id="SSF53901">
    <property type="entry name" value="Thiolase-like"/>
    <property type="match status" value="2"/>
</dbReference>
<evidence type="ECO:0000256" key="4">
    <source>
        <dbReference type="PIRSR" id="PIRSR000429-1"/>
    </source>
</evidence>
<proteinExistence type="inferred from homology"/>
<feature type="active site" description="Proton acceptor" evidence="4">
    <location>
        <position position="411"/>
    </location>
</feature>
<accession>A0A363D5C3</accession>
<keyword evidence="9" id="KW-1185">Reference proteome</keyword>
<evidence type="ECO:0000259" key="6">
    <source>
        <dbReference type="Pfam" id="PF00108"/>
    </source>
</evidence>
<gene>
    <name evidence="8" type="ORF">B0174_00265</name>
</gene>
<dbReference type="PROSITE" id="PS00737">
    <property type="entry name" value="THIOLASE_2"/>
    <property type="match status" value="1"/>
</dbReference>
<dbReference type="NCBIfam" id="TIGR01930">
    <property type="entry name" value="AcCoA-C-Actrans"/>
    <property type="match status" value="1"/>
</dbReference>
<dbReference type="PIRSF" id="PIRSF000429">
    <property type="entry name" value="Ac-CoA_Ac_transf"/>
    <property type="match status" value="1"/>
</dbReference>
<name>A0A363D5C3_9BACT</name>
<evidence type="ECO:0000256" key="1">
    <source>
        <dbReference type="ARBA" id="ARBA00010982"/>
    </source>
</evidence>
<evidence type="ECO:0000256" key="5">
    <source>
        <dbReference type="RuleBase" id="RU003557"/>
    </source>
</evidence>
<dbReference type="InterPro" id="IPR020617">
    <property type="entry name" value="Thiolase_C"/>
</dbReference>
<comment type="caution">
    <text evidence="8">The sequence shown here is derived from an EMBL/GenBank/DDBJ whole genome shotgun (WGS) entry which is preliminary data.</text>
</comment>
<dbReference type="AlphaFoldDB" id="A0A363D5C3"/>
<evidence type="ECO:0000259" key="7">
    <source>
        <dbReference type="Pfam" id="PF02803"/>
    </source>
</evidence>
<evidence type="ECO:0000313" key="8">
    <source>
        <dbReference type="EMBL" id="PUE66521.1"/>
    </source>
</evidence>
<evidence type="ECO:0000256" key="3">
    <source>
        <dbReference type="ARBA" id="ARBA00023315"/>
    </source>
</evidence>
<reference evidence="8 9" key="1">
    <citation type="submission" date="2017-02" db="EMBL/GenBank/DDBJ databases">
        <title>Arcobacter caeni sp. nov, a new Arcobacter species isolated from reclaimed water.</title>
        <authorList>
            <person name="Figueras M.J."/>
            <person name="Perez-Cataluna A."/>
            <person name="Salas-Masso N."/>
        </authorList>
    </citation>
    <scope>NUCLEOTIDE SEQUENCE [LARGE SCALE GENOMIC DNA]</scope>
    <source>
        <strain evidence="8 9">RW17-10</strain>
    </source>
</reference>
<dbReference type="PANTHER" id="PTHR18919:SF151">
    <property type="entry name" value="BLR2427 PROTEIN"/>
    <property type="match status" value="1"/>
</dbReference>
<dbReference type="InterPro" id="IPR020613">
    <property type="entry name" value="Thiolase_CS"/>
</dbReference>
<dbReference type="InterPro" id="IPR020610">
    <property type="entry name" value="Thiolase_AS"/>
</dbReference>
<keyword evidence="2 5" id="KW-0808">Transferase</keyword>
<dbReference type="InterPro" id="IPR020616">
    <property type="entry name" value="Thiolase_N"/>
</dbReference>
<dbReference type="GO" id="GO:0003988">
    <property type="term" value="F:acetyl-CoA C-acyltransferase activity"/>
    <property type="evidence" value="ECO:0007669"/>
    <property type="project" value="UniProtKB-ARBA"/>
</dbReference>
<dbReference type="PROSITE" id="PS00099">
    <property type="entry name" value="THIOLASE_3"/>
    <property type="match status" value="1"/>
</dbReference>
<dbReference type="EMBL" id="MUXE01000001">
    <property type="protein sequence ID" value="PUE66521.1"/>
    <property type="molecule type" value="Genomic_DNA"/>
</dbReference>
<feature type="active site" description="Proton acceptor" evidence="4">
    <location>
        <position position="381"/>
    </location>
</feature>
<evidence type="ECO:0000313" key="9">
    <source>
        <dbReference type="Proteomes" id="UP000251135"/>
    </source>
</evidence>